<feature type="domain" description="Flavodoxin-like" evidence="17">
    <location>
        <begin position="98"/>
        <end position="301"/>
    </location>
</feature>
<feature type="region of interest" description="Disordered" evidence="15">
    <location>
        <begin position="415"/>
        <end position="466"/>
    </location>
</feature>
<dbReference type="InterPro" id="IPR013917">
    <property type="entry name" value="tRNA_wybutosine-synth"/>
</dbReference>
<organism evidence="19">
    <name type="scientific">Polytomella parva</name>
    <dbReference type="NCBI Taxonomy" id="51329"/>
    <lineage>
        <taxon>Eukaryota</taxon>
        <taxon>Viridiplantae</taxon>
        <taxon>Chlorophyta</taxon>
        <taxon>core chlorophytes</taxon>
        <taxon>Chlorophyceae</taxon>
        <taxon>CS clade</taxon>
        <taxon>Chlamydomonadales</taxon>
        <taxon>Chlamydomonadaceae</taxon>
        <taxon>Polytomella</taxon>
    </lineage>
</organism>
<evidence type="ECO:0000256" key="5">
    <source>
        <dbReference type="ARBA" id="ARBA00022485"/>
    </source>
</evidence>
<evidence type="ECO:0000256" key="4">
    <source>
        <dbReference type="ARBA" id="ARBA00012821"/>
    </source>
</evidence>
<dbReference type="SFLD" id="SFLDG01071">
    <property type="entry name" value="tRNA_wybutosine-synthesizing"/>
    <property type="match status" value="1"/>
</dbReference>
<comment type="pathway">
    <text evidence="2">tRNA modification; wybutosine-tRNA(Phe) biosynthesis.</text>
</comment>
<evidence type="ECO:0000256" key="7">
    <source>
        <dbReference type="ARBA" id="ARBA00022694"/>
    </source>
</evidence>
<feature type="compositionally biased region" description="Low complexity" evidence="15">
    <location>
        <begin position="451"/>
        <end position="466"/>
    </location>
</feature>
<dbReference type="Pfam" id="PF08608">
    <property type="entry name" value="Wyosine_form"/>
    <property type="match status" value="1"/>
</dbReference>
<evidence type="ECO:0000259" key="18">
    <source>
        <dbReference type="PROSITE" id="PS51918"/>
    </source>
</evidence>
<dbReference type="GO" id="GO:0046872">
    <property type="term" value="F:metal ion binding"/>
    <property type="evidence" value="ECO:0007669"/>
    <property type="project" value="UniProtKB-KW"/>
</dbReference>
<feature type="compositionally biased region" description="Acidic residues" evidence="15">
    <location>
        <begin position="849"/>
        <end position="858"/>
    </location>
</feature>
<keyword evidence="16" id="KW-0812">Transmembrane</keyword>
<evidence type="ECO:0000256" key="9">
    <source>
        <dbReference type="ARBA" id="ARBA00022741"/>
    </source>
</evidence>
<evidence type="ECO:0000256" key="6">
    <source>
        <dbReference type="ARBA" id="ARBA00022691"/>
    </source>
</evidence>
<dbReference type="InterPro" id="IPR034556">
    <property type="entry name" value="tRNA_wybutosine-synthase"/>
</dbReference>
<keyword evidence="9" id="KW-0547">Nucleotide-binding</keyword>
<dbReference type="EC" id="4.1.3.44" evidence="4"/>
<dbReference type="InterPro" id="IPR001094">
    <property type="entry name" value="Flavdoxin-like"/>
</dbReference>
<evidence type="ECO:0000256" key="14">
    <source>
        <dbReference type="ARBA" id="ARBA00049466"/>
    </source>
</evidence>
<evidence type="ECO:0000256" key="1">
    <source>
        <dbReference type="ARBA" id="ARBA00001966"/>
    </source>
</evidence>
<sequence>MFLTTRTYVVISLLLLCNTAWVCAVGAIYMYLKNLKNKNDDQTLNNKDSKTAVTGRQESASTPTVVENSMGTCSTNESDECSNEFCCKTQIKTATPGIYVFYGTTRGTCRRLAYQAAERLTGRSLPVPSSSNTAVAPCATCGKETGSCLESSPVLPFPPGRGLTGDSSFAVGSFLGKPVYLADLKGFEPEALVSAPQGTVSLFLLSTYEGGVAPDSADFFCRWMLDASQDFRLGKGALNKLRYSVFGSGHSAYQQNFNAVARAVDRQLWQLGGKRAHPLTHGDEDKGDTEDQLVKWVEGVIARLIKEEGVAAAEAVVTGSSKSKGSETVQKEKDDKEKTVGSEGAKVNEEGDEEEDQFEFEEEEEEYDSSYDEEDDEEEDYVSEEDEEEADASASKELPDIEELGGDGLIDAQEKQKTGGDETSDNANQPLKKGRRAKKPERGDRNKSTKAGAINADASASASPEAPEMLNRMLRASLTKQGYKLVGSHSGVKLCRWTKSMLRGHGGCYKHAFYGIRSHRCMEATPSLACANKCVFCWRHHSNPVGRAWKWKMDEAPAIVEGFLEHHRRMIREYSGAPGVRPEFVTEGVNVAHCALSLVGEPIMYPQINALVQDLHQRRISSFLVTNAQFPDRIAQLSPVTQLYVSVDAADPQSLKAVDRPLFADFWDRYLACLSGLKEKKQRTVYRLTLVKGWNMEEAEKYAELVKLGEPDFIEIKGVTYCGGGGASSLTMANVPYHKDVVDFGHAIAESTALNGTYALACEHAHSCCILLARKDRYLVDGNWYTWIDFDKFHDLANAGAEFESKDYMKQTPDWAVFGSTAAGFDPKQNRVRKTRRHRSNANSVVGTEDGEDEEVEP</sequence>
<comment type="similarity">
    <text evidence="3">Belongs to the TYW1 family.</text>
</comment>
<dbReference type="InterPro" id="IPR008254">
    <property type="entry name" value="Flavodoxin/NO_synth"/>
</dbReference>
<dbReference type="SFLD" id="SFLDF00284">
    <property type="entry name" value="tRNA_wybutosine-synthesizing"/>
    <property type="match status" value="1"/>
</dbReference>
<dbReference type="PANTHER" id="PTHR13930">
    <property type="entry name" value="S-ADENOSYL-L-METHIONINE-DEPENDENT TRNA 4-DEMETHYLWYOSINE SYNTHASE"/>
    <property type="match status" value="1"/>
</dbReference>
<dbReference type="PROSITE" id="PS50902">
    <property type="entry name" value="FLAVODOXIN_LIKE"/>
    <property type="match status" value="1"/>
</dbReference>
<evidence type="ECO:0000256" key="16">
    <source>
        <dbReference type="SAM" id="Phobius"/>
    </source>
</evidence>
<keyword evidence="16" id="KW-0472">Membrane</keyword>
<evidence type="ECO:0000256" key="3">
    <source>
        <dbReference type="ARBA" id="ARBA00010115"/>
    </source>
</evidence>
<dbReference type="SFLD" id="SFLDS00029">
    <property type="entry name" value="Radical_SAM"/>
    <property type="match status" value="1"/>
</dbReference>
<dbReference type="SUPFAM" id="SSF102114">
    <property type="entry name" value="Radical SAM enzymes"/>
    <property type="match status" value="1"/>
</dbReference>
<dbReference type="Gene3D" id="3.20.20.70">
    <property type="entry name" value="Aldolase class I"/>
    <property type="match status" value="1"/>
</dbReference>
<comment type="cofactor">
    <cofactor evidence="1">
        <name>[4Fe-4S] cluster</name>
        <dbReference type="ChEBI" id="CHEBI:49883"/>
    </cofactor>
</comment>
<keyword evidence="5" id="KW-0004">4Fe-4S</keyword>
<feature type="compositionally biased region" description="Basic residues" evidence="15">
    <location>
        <begin position="830"/>
        <end position="840"/>
    </location>
</feature>
<dbReference type="FunFam" id="3.20.20.70:FF:000196">
    <property type="entry name" value="S-adenosyl-L-methionine-dependent tRNA 4-demethylwyosine synthase"/>
    <property type="match status" value="1"/>
</dbReference>
<gene>
    <name evidence="19" type="ORF">PPAR00522_LOCUS16277</name>
</gene>
<dbReference type="PROSITE" id="PS51918">
    <property type="entry name" value="RADICAL_SAM"/>
    <property type="match status" value="1"/>
</dbReference>
<dbReference type="GO" id="GO:0102521">
    <property type="term" value="F:tRNA-4-demethylwyosine synthase activity"/>
    <property type="evidence" value="ECO:0007669"/>
    <property type="project" value="UniProtKB-EC"/>
</dbReference>
<feature type="compositionally biased region" description="Acidic residues" evidence="15">
    <location>
        <begin position="350"/>
        <end position="391"/>
    </location>
</feature>
<evidence type="ECO:0000256" key="11">
    <source>
        <dbReference type="ARBA" id="ARBA00023014"/>
    </source>
</evidence>
<keyword evidence="12" id="KW-0456">Lyase</keyword>
<dbReference type="PANTHER" id="PTHR13930:SF0">
    <property type="entry name" value="S-ADENOSYL-L-METHIONINE-DEPENDENT TRNA 4-DEMETHYLWYOSINE SYNTHASE TYW1-RELATED"/>
    <property type="match status" value="1"/>
</dbReference>
<proteinExistence type="inferred from homology"/>
<dbReference type="InterPro" id="IPR029039">
    <property type="entry name" value="Flavoprotein-like_sf"/>
</dbReference>
<evidence type="ECO:0000259" key="17">
    <source>
        <dbReference type="PROSITE" id="PS50902"/>
    </source>
</evidence>
<reference evidence="19" key="1">
    <citation type="submission" date="2021-01" db="EMBL/GenBank/DDBJ databases">
        <authorList>
            <person name="Corre E."/>
            <person name="Pelletier E."/>
            <person name="Niang G."/>
            <person name="Scheremetjew M."/>
            <person name="Finn R."/>
            <person name="Kale V."/>
            <person name="Holt S."/>
            <person name="Cochrane G."/>
            <person name="Meng A."/>
            <person name="Brown T."/>
            <person name="Cohen L."/>
        </authorList>
    </citation>
    <scope>NUCLEOTIDE SEQUENCE</scope>
    <source>
        <strain evidence="19">SAG 63-3</strain>
    </source>
</reference>
<evidence type="ECO:0000313" key="19">
    <source>
        <dbReference type="EMBL" id="CAD8782869.1"/>
    </source>
</evidence>
<dbReference type="Pfam" id="PF04055">
    <property type="entry name" value="Radical_SAM"/>
    <property type="match status" value="1"/>
</dbReference>
<keyword evidence="7" id="KW-0819">tRNA processing</keyword>
<dbReference type="AlphaFoldDB" id="A0A7S0V940"/>
<accession>A0A7S0V940</accession>
<dbReference type="UniPathway" id="UPA00375"/>
<dbReference type="SUPFAM" id="SSF52218">
    <property type="entry name" value="Flavoproteins"/>
    <property type="match status" value="1"/>
</dbReference>
<evidence type="ECO:0000256" key="12">
    <source>
        <dbReference type="ARBA" id="ARBA00023239"/>
    </source>
</evidence>
<evidence type="ECO:0000256" key="15">
    <source>
        <dbReference type="SAM" id="MobiDB-lite"/>
    </source>
</evidence>
<dbReference type="Gene3D" id="3.40.50.360">
    <property type="match status" value="1"/>
</dbReference>
<keyword evidence="6" id="KW-0949">S-adenosyl-L-methionine</keyword>
<dbReference type="EMBL" id="HBFM01025149">
    <property type="protein sequence ID" value="CAD8782869.1"/>
    <property type="molecule type" value="Transcribed_RNA"/>
</dbReference>
<dbReference type="GO" id="GO:0010181">
    <property type="term" value="F:FMN binding"/>
    <property type="evidence" value="ECO:0007669"/>
    <property type="project" value="InterPro"/>
</dbReference>
<feature type="compositionally biased region" description="Polar residues" evidence="15">
    <location>
        <begin position="318"/>
        <end position="328"/>
    </location>
</feature>
<feature type="region of interest" description="Disordered" evidence="15">
    <location>
        <begin position="828"/>
        <end position="858"/>
    </location>
</feature>
<keyword evidence="16" id="KW-1133">Transmembrane helix</keyword>
<name>A0A7S0V940_9CHLO</name>
<dbReference type="InterPro" id="IPR013785">
    <property type="entry name" value="Aldolase_TIM"/>
</dbReference>
<dbReference type="InterPro" id="IPR058240">
    <property type="entry name" value="rSAM_sf"/>
</dbReference>
<keyword evidence="11" id="KW-0411">Iron-sulfur</keyword>
<dbReference type="PRINTS" id="PR00369">
    <property type="entry name" value="FLAVODOXIN"/>
</dbReference>
<feature type="compositionally biased region" description="Basic and acidic residues" evidence="15">
    <location>
        <begin position="329"/>
        <end position="340"/>
    </location>
</feature>
<evidence type="ECO:0000256" key="10">
    <source>
        <dbReference type="ARBA" id="ARBA00023004"/>
    </source>
</evidence>
<evidence type="ECO:0000256" key="13">
    <source>
        <dbReference type="ARBA" id="ARBA00025368"/>
    </source>
</evidence>
<feature type="domain" description="Radical SAM core" evidence="18">
    <location>
        <begin position="514"/>
        <end position="757"/>
    </location>
</feature>
<keyword evidence="8" id="KW-0479">Metal-binding</keyword>
<comment type="function">
    <text evidence="13">Probable component of the wybutosine biosynthesis pathway. Wybutosine is a hyper modified guanosine with a tricyclic base found at the 3'-position adjacent to the anticodon of eukaryotic phenylalanine tRNA. Catalyzes the condensation of N-methylguanine with 2 carbon atoms from pyruvate to form the tricyclic 4-demethylwyosine, an intermediate in wybutosine biosynthesis.</text>
</comment>
<feature type="transmembrane region" description="Helical" evidence="16">
    <location>
        <begin position="7"/>
        <end position="32"/>
    </location>
</feature>
<keyword evidence="10" id="KW-0408">Iron</keyword>
<evidence type="ECO:0000256" key="8">
    <source>
        <dbReference type="ARBA" id="ARBA00022723"/>
    </source>
</evidence>
<feature type="region of interest" description="Disordered" evidence="15">
    <location>
        <begin position="315"/>
        <end position="400"/>
    </location>
</feature>
<dbReference type="CDD" id="cd01335">
    <property type="entry name" value="Radical_SAM"/>
    <property type="match status" value="1"/>
</dbReference>
<protein>
    <recommendedName>
        <fullName evidence="4">tRNA 4-demethylwyosine synthase (AdoMet-dependent)</fullName>
        <ecNumber evidence="4">4.1.3.44</ecNumber>
    </recommendedName>
</protein>
<evidence type="ECO:0000256" key="2">
    <source>
        <dbReference type="ARBA" id="ARBA00004797"/>
    </source>
</evidence>
<comment type="catalytic activity">
    <reaction evidence="14">
        <text>N(1)-methylguanosine(37) in tRNA(Phe) + pyruvate + S-adenosyl-L-methionine = 4-demethylwyosine(37) in tRNA(Phe) + 5'-deoxyadenosine + L-methionine + CO2 + H2O</text>
        <dbReference type="Rhea" id="RHEA:36347"/>
        <dbReference type="Rhea" id="RHEA-COMP:10164"/>
        <dbReference type="Rhea" id="RHEA-COMP:10165"/>
        <dbReference type="ChEBI" id="CHEBI:15361"/>
        <dbReference type="ChEBI" id="CHEBI:15377"/>
        <dbReference type="ChEBI" id="CHEBI:16526"/>
        <dbReference type="ChEBI" id="CHEBI:17319"/>
        <dbReference type="ChEBI" id="CHEBI:57844"/>
        <dbReference type="ChEBI" id="CHEBI:59789"/>
        <dbReference type="ChEBI" id="CHEBI:64315"/>
        <dbReference type="ChEBI" id="CHEBI:73542"/>
        <dbReference type="EC" id="4.1.3.44"/>
    </reaction>
</comment>
<dbReference type="GO" id="GO:0051539">
    <property type="term" value="F:4 iron, 4 sulfur cluster binding"/>
    <property type="evidence" value="ECO:0007669"/>
    <property type="project" value="UniProtKB-KW"/>
</dbReference>
<dbReference type="Pfam" id="PF00258">
    <property type="entry name" value="Flavodoxin_1"/>
    <property type="match status" value="1"/>
</dbReference>
<dbReference type="InterPro" id="IPR007197">
    <property type="entry name" value="rSAM"/>
</dbReference>
<dbReference type="GO" id="GO:0031591">
    <property type="term" value="P:wybutosine biosynthetic process"/>
    <property type="evidence" value="ECO:0007669"/>
    <property type="project" value="TreeGrafter"/>
</dbReference>